<evidence type="ECO:0000256" key="5">
    <source>
        <dbReference type="ARBA" id="ARBA00022989"/>
    </source>
</evidence>
<feature type="transmembrane region" description="Helical" evidence="7">
    <location>
        <begin position="9"/>
        <end position="29"/>
    </location>
</feature>
<sequence length="330" mass="36498">MGSFILRRIIYVIPALIAVSLISFLVIAVPPGDFVDRLAEEAAKKGDIMPLAEIEAMRRAYGLDQPLLVQYWSWITGVVLRGDFGYSFGWNLPVKEVIWPRLGLTVVLSLASLLFVWVVAIPIGIYSAVRRYSAGDYFFTFLGFLGLAVPNFLLALALMYVAFAWFGQDVGGLFSPEYIEAPWSWGKFTDLMAHLWLPMVVLGTSGTASVIRVIRANLIDELHKPYVTAARAKGKGEFALLMKYPVRHAMNPFVSGQNDIFVDIVSGGTIVAIVMGLQTTGPLLIKALLEQDMYMAASFILMLSVLVVVGTLLSDLLLAWLDPRIRYQQG</sequence>
<evidence type="ECO:0000259" key="8">
    <source>
        <dbReference type="PROSITE" id="PS50928"/>
    </source>
</evidence>
<dbReference type="PANTHER" id="PTHR30465:SF43">
    <property type="entry name" value="OLIGOPEPTIDE ABC TRANSPORTER, PERMEASE PROTEIN"/>
    <property type="match status" value="1"/>
</dbReference>
<dbReference type="OrthoDB" id="9805855at2"/>
<comment type="subcellular location">
    <subcellularLocation>
        <location evidence="1 7">Cell membrane</location>
        <topology evidence="1 7">Multi-pass membrane protein</topology>
    </subcellularLocation>
</comment>
<dbReference type="InterPro" id="IPR035906">
    <property type="entry name" value="MetI-like_sf"/>
</dbReference>
<evidence type="ECO:0000256" key="4">
    <source>
        <dbReference type="ARBA" id="ARBA00022692"/>
    </source>
</evidence>
<dbReference type="PANTHER" id="PTHR30465">
    <property type="entry name" value="INNER MEMBRANE ABC TRANSPORTER"/>
    <property type="match status" value="1"/>
</dbReference>
<accession>A0A087M327</accession>
<keyword evidence="5 7" id="KW-1133">Transmembrane helix</keyword>
<evidence type="ECO:0000256" key="3">
    <source>
        <dbReference type="ARBA" id="ARBA00022475"/>
    </source>
</evidence>
<name>A0A087M327_9HYPH</name>
<feature type="transmembrane region" description="Helical" evidence="7">
    <location>
        <begin position="102"/>
        <end position="125"/>
    </location>
</feature>
<dbReference type="Pfam" id="PF00528">
    <property type="entry name" value="BPD_transp_1"/>
    <property type="match status" value="1"/>
</dbReference>
<comment type="caution">
    <text evidence="9">The sequence shown here is derived from an EMBL/GenBank/DDBJ whole genome shotgun (WGS) entry which is preliminary data.</text>
</comment>
<organism evidence="9 10">
    <name type="scientific">Devosia riboflavina</name>
    <dbReference type="NCBI Taxonomy" id="46914"/>
    <lineage>
        <taxon>Bacteria</taxon>
        <taxon>Pseudomonadati</taxon>
        <taxon>Pseudomonadota</taxon>
        <taxon>Alphaproteobacteria</taxon>
        <taxon>Hyphomicrobiales</taxon>
        <taxon>Devosiaceae</taxon>
        <taxon>Devosia</taxon>
    </lineage>
</organism>
<feature type="transmembrane region" description="Helical" evidence="7">
    <location>
        <begin position="299"/>
        <end position="321"/>
    </location>
</feature>
<evidence type="ECO:0000313" key="10">
    <source>
        <dbReference type="Proteomes" id="UP000028981"/>
    </source>
</evidence>
<evidence type="ECO:0000256" key="7">
    <source>
        <dbReference type="RuleBase" id="RU363032"/>
    </source>
</evidence>
<dbReference type="PROSITE" id="PS50928">
    <property type="entry name" value="ABC_TM1"/>
    <property type="match status" value="1"/>
</dbReference>
<dbReference type="Pfam" id="PF19300">
    <property type="entry name" value="BPD_transp_1_N"/>
    <property type="match status" value="1"/>
</dbReference>
<gene>
    <name evidence="9" type="ORF">JP75_10350</name>
</gene>
<dbReference type="SUPFAM" id="SSF161098">
    <property type="entry name" value="MetI-like"/>
    <property type="match status" value="1"/>
</dbReference>
<comment type="similarity">
    <text evidence="7">Belongs to the binding-protein-dependent transport system permease family.</text>
</comment>
<feature type="transmembrane region" description="Helical" evidence="7">
    <location>
        <begin position="195"/>
        <end position="214"/>
    </location>
</feature>
<feature type="transmembrane region" description="Helical" evidence="7">
    <location>
        <begin position="137"/>
        <end position="166"/>
    </location>
</feature>
<dbReference type="InterPro" id="IPR045621">
    <property type="entry name" value="BPD_transp_1_N"/>
</dbReference>
<dbReference type="Gene3D" id="1.10.3720.10">
    <property type="entry name" value="MetI-like"/>
    <property type="match status" value="1"/>
</dbReference>
<evidence type="ECO:0000256" key="1">
    <source>
        <dbReference type="ARBA" id="ARBA00004651"/>
    </source>
</evidence>
<evidence type="ECO:0000256" key="6">
    <source>
        <dbReference type="ARBA" id="ARBA00023136"/>
    </source>
</evidence>
<dbReference type="STRING" id="46914.JP75_10350"/>
<proteinExistence type="inferred from homology"/>
<keyword evidence="6 7" id="KW-0472">Membrane</keyword>
<evidence type="ECO:0000256" key="2">
    <source>
        <dbReference type="ARBA" id="ARBA00022448"/>
    </source>
</evidence>
<evidence type="ECO:0000313" key="9">
    <source>
        <dbReference type="EMBL" id="KFL31280.1"/>
    </source>
</evidence>
<dbReference type="AlphaFoldDB" id="A0A087M327"/>
<keyword evidence="10" id="KW-1185">Reference proteome</keyword>
<dbReference type="GO" id="GO:0005886">
    <property type="term" value="C:plasma membrane"/>
    <property type="evidence" value="ECO:0007669"/>
    <property type="project" value="UniProtKB-SubCell"/>
</dbReference>
<dbReference type="GO" id="GO:0055085">
    <property type="term" value="P:transmembrane transport"/>
    <property type="evidence" value="ECO:0007669"/>
    <property type="project" value="InterPro"/>
</dbReference>
<dbReference type="CDD" id="cd06261">
    <property type="entry name" value="TM_PBP2"/>
    <property type="match status" value="1"/>
</dbReference>
<dbReference type="EMBL" id="JQGC01000007">
    <property type="protein sequence ID" value="KFL31280.1"/>
    <property type="molecule type" value="Genomic_DNA"/>
</dbReference>
<keyword evidence="4 7" id="KW-0812">Transmembrane</keyword>
<feature type="transmembrane region" description="Helical" evidence="7">
    <location>
        <begin position="260"/>
        <end position="279"/>
    </location>
</feature>
<keyword evidence="2 7" id="KW-0813">Transport</keyword>
<reference evidence="9 10" key="1">
    <citation type="submission" date="2014-08" db="EMBL/GenBank/DDBJ databases">
        <authorList>
            <person name="Hassan Y.I."/>
            <person name="Lepp D."/>
            <person name="Zhou T."/>
        </authorList>
    </citation>
    <scope>NUCLEOTIDE SEQUENCE [LARGE SCALE GENOMIC DNA]</scope>
    <source>
        <strain evidence="9 10">IFO13584</strain>
    </source>
</reference>
<dbReference type="Proteomes" id="UP000028981">
    <property type="component" value="Unassembled WGS sequence"/>
</dbReference>
<feature type="domain" description="ABC transmembrane type-1" evidence="8">
    <location>
        <begin position="102"/>
        <end position="318"/>
    </location>
</feature>
<keyword evidence="3" id="KW-1003">Cell membrane</keyword>
<protein>
    <submittedName>
        <fullName evidence="9">ABC transporter permease</fullName>
    </submittedName>
</protein>
<dbReference type="RefSeq" id="WP_035082372.1">
    <property type="nucleotide sequence ID" value="NZ_JQGC01000007.1"/>
</dbReference>
<dbReference type="InterPro" id="IPR000515">
    <property type="entry name" value="MetI-like"/>
</dbReference>